<comment type="caution">
    <text evidence="2">The sequence shown here is derived from an EMBL/GenBank/DDBJ whole genome shotgun (WGS) entry which is preliminary data.</text>
</comment>
<dbReference type="InterPro" id="IPR007175">
    <property type="entry name" value="Rpr2/Snm1/Rpp21"/>
</dbReference>
<gene>
    <name evidence="2" type="ORF">ACJRO7_018361</name>
</gene>
<protein>
    <submittedName>
        <fullName evidence="2">Uncharacterized protein</fullName>
    </submittedName>
</protein>
<dbReference type="Pfam" id="PF04032">
    <property type="entry name" value="Rpr2"/>
    <property type="match status" value="1"/>
</dbReference>
<dbReference type="EMBL" id="JBJKBG010000004">
    <property type="protein sequence ID" value="KAL3743048.1"/>
    <property type="molecule type" value="Genomic_DNA"/>
</dbReference>
<evidence type="ECO:0000256" key="1">
    <source>
        <dbReference type="SAM" id="MobiDB-lite"/>
    </source>
</evidence>
<feature type="region of interest" description="Disordered" evidence="1">
    <location>
        <begin position="170"/>
        <end position="280"/>
    </location>
</feature>
<reference evidence="2 3" key="1">
    <citation type="submission" date="2024-11" db="EMBL/GenBank/DDBJ databases">
        <title>Chromosome-level genome assembly of Eucalyptus globulus Labill. provides insights into its genome evolution.</title>
        <authorList>
            <person name="Li X."/>
        </authorList>
    </citation>
    <scope>NUCLEOTIDE SEQUENCE [LARGE SCALE GENOMIC DNA]</scope>
    <source>
        <strain evidence="2">CL2024</strain>
        <tissue evidence="2">Fresh tender leaves</tissue>
    </source>
</reference>
<dbReference type="Gene3D" id="6.20.50.20">
    <property type="match status" value="1"/>
</dbReference>
<sequence length="288" mass="30963">MARKRGSARRPAADQTAARGGGGGSITLRQETAGLKPPGKGGAPANPKSVLKLQHLRRLAEWTGREGSVPSLSAFFGRRLASAGESLGVPPDPSLVSCQRCETVLQPGYNCTIRIEKSRAKTRRRHRKPVTLTQNNVVYMCHFCSHRNLKRGTAKGHMKELYPVEAKSISKPVKSAPPVSYGQGMGSGRGDETKEESQMSSPAVKAETLAKVGPSTPLTKTLLDGKRQKRSRSGAKRPTQPESADAEATAGASSKRRKKSWMSLKEIAESSEHGASRNIASLKIPFCI</sequence>
<name>A0ABD3KXQ9_EUCGL</name>
<feature type="compositionally biased region" description="Basic and acidic residues" evidence="1">
    <location>
        <begin position="266"/>
        <end position="275"/>
    </location>
</feature>
<keyword evidence="3" id="KW-1185">Reference proteome</keyword>
<feature type="region of interest" description="Disordered" evidence="1">
    <location>
        <begin position="1"/>
        <end position="48"/>
    </location>
</feature>
<evidence type="ECO:0000313" key="3">
    <source>
        <dbReference type="Proteomes" id="UP001634007"/>
    </source>
</evidence>
<dbReference type="Proteomes" id="UP001634007">
    <property type="component" value="Unassembled WGS sequence"/>
</dbReference>
<accession>A0ABD3KXQ9</accession>
<evidence type="ECO:0000313" key="2">
    <source>
        <dbReference type="EMBL" id="KAL3743048.1"/>
    </source>
</evidence>
<organism evidence="2 3">
    <name type="scientific">Eucalyptus globulus</name>
    <name type="common">Tasmanian blue gum</name>
    <dbReference type="NCBI Taxonomy" id="34317"/>
    <lineage>
        <taxon>Eukaryota</taxon>
        <taxon>Viridiplantae</taxon>
        <taxon>Streptophyta</taxon>
        <taxon>Embryophyta</taxon>
        <taxon>Tracheophyta</taxon>
        <taxon>Spermatophyta</taxon>
        <taxon>Magnoliopsida</taxon>
        <taxon>eudicotyledons</taxon>
        <taxon>Gunneridae</taxon>
        <taxon>Pentapetalae</taxon>
        <taxon>rosids</taxon>
        <taxon>malvids</taxon>
        <taxon>Myrtales</taxon>
        <taxon>Myrtaceae</taxon>
        <taxon>Myrtoideae</taxon>
        <taxon>Eucalypteae</taxon>
        <taxon>Eucalyptus</taxon>
    </lineage>
</organism>
<feature type="compositionally biased region" description="Low complexity" evidence="1">
    <location>
        <begin position="33"/>
        <end position="48"/>
    </location>
</feature>
<dbReference type="PANTHER" id="PTHR36072:SF2">
    <property type="entry name" value="OS01G0531000 PROTEIN"/>
    <property type="match status" value="1"/>
</dbReference>
<proteinExistence type="predicted"/>
<dbReference type="AlphaFoldDB" id="A0ABD3KXQ9"/>
<dbReference type="PANTHER" id="PTHR36072">
    <property type="entry name" value="OS01G0541600 PROTEIN"/>
    <property type="match status" value="1"/>
</dbReference>